<evidence type="ECO:0000256" key="13">
    <source>
        <dbReference type="ARBA" id="ARBA00049902"/>
    </source>
</evidence>
<dbReference type="Pfam" id="PF00905">
    <property type="entry name" value="Transpeptidase"/>
    <property type="match status" value="1"/>
</dbReference>
<evidence type="ECO:0000256" key="3">
    <source>
        <dbReference type="ARBA" id="ARBA00022645"/>
    </source>
</evidence>
<sequence length="758" mass="79597">MTIPYDDRPGGRQPAPRRRALMARLVGVAAVAGLAAAATAAPAVMMTGAAANSVADYWDALPTTLPIEPVPQRSTILAADGSIVATFYSENRVELPLAQVAPVARRAVVAVEDDRFYEHGGVDLRGTLRALVNNAGDGGRQGGSTLTQQYVKNVLLNNAETPQDRARATETTITRKAQEAKLAAALNRTMSKDDILQGYLNIAYFGDGAYGIGTAAQHFFSVPASRLTLTQAALLAGLVQNPYGYNPMVHPEQALKRRNVVLARMRDTGVITAPEAAQAQRTPLGLKPSEAANGCTASRYPFYCQWVRDTLERDPTFGATPAQRRRFMNSGLTIRTALQPRLADQAQRAADDALGRDNQFAAGVAVVQPGTGQVVAFAQNRSFGLGQGRTNQIYPALTAFQPGSTFKPITYAAALEGGFPVNGVQDAPARYRPDKLSYPPGGYRNSMAADAGRLTAGQALARSSNTWFVMLEEQVGVPKVVQMANRLGMTLPADKIGADEGSTTLGTHDASPIQVASVYASFAAHGRVCKPVGIVAITGADGKPRKAPDPQCHQEIRPGIADAVTAGLAETIDGPDPYRTGKRLSIGRPVAGKTGTMDGNAAVWFAGYTPQLATAVWVGDPRGGQKHPIDSVQLYGRRIGSVFGSTAAGPIWQDAMRSMHEGLPVQGFAPVGPAELAGTHAVMPDVRGLGRDQAVRVLQDSGFDVTLAPTAAGPDPLRPKDVVAAQAPAPGTAVGLSGKATITLSAGSDLTVRLPDAP</sequence>
<dbReference type="GO" id="GO:0071555">
    <property type="term" value="P:cell wall organization"/>
    <property type="evidence" value="ECO:0007669"/>
    <property type="project" value="UniProtKB-KW"/>
</dbReference>
<gene>
    <name evidence="16" type="ORF">GGG17_00685</name>
</gene>
<dbReference type="GO" id="GO:0009252">
    <property type="term" value="P:peptidoglycan biosynthetic process"/>
    <property type="evidence" value="ECO:0007669"/>
    <property type="project" value="UniProtKB-KW"/>
</dbReference>
<evidence type="ECO:0000256" key="12">
    <source>
        <dbReference type="ARBA" id="ARBA00034000"/>
    </source>
</evidence>
<dbReference type="InterPro" id="IPR036950">
    <property type="entry name" value="PBP_transglycosylase"/>
</dbReference>
<dbReference type="FunFam" id="1.10.3810.10:FF:000001">
    <property type="entry name" value="Penicillin-binding protein 1A"/>
    <property type="match status" value="1"/>
</dbReference>
<dbReference type="GO" id="GO:0008658">
    <property type="term" value="F:penicillin binding"/>
    <property type="evidence" value="ECO:0007669"/>
    <property type="project" value="InterPro"/>
</dbReference>
<evidence type="ECO:0000256" key="6">
    <source>
        <dbReference type="ARBA" id="ARBA00022679"/>
    </source>
</evidence>
<keyword evidence="4" id="KW-0645">Protease</keyword>
<reference evidence="16 17" key="1">
    <citation type="submission" date="2019-11" db="EMBL/GenBank/DDBJ databases">
        <title>Whole genome sequencing identifies a novel species of the genus Arsenicicoccus isolated from human blood.</title>
        <authorList>
            <person name="Jeong J.H."/>
            <person name="Kweon O.J."/>
            <person name="Kim H.R."/>
            <person name="Kim T.-H."/>
            <person name="Ha S.-M."/>
            <person name="Lee M.-K."/>
        </authorList>
    </citation>
    <scope>NUCLEOTIDE SEQUENCE [LARGE SCALE GENOMIC DNA]</scope>
    <source>
        <strain evidence="16 17">MKL-02</strain>
    </source>
</reference>
<dbReference type="PROSITE" id="PS51178">
    <property type="entry name" value="PASTA"/>
    <property type="match status" value="1"/>
</dbReference>
<comment type="similarity">
    <text evidence="1">In the C-terminal section; belongs to the transpeptidase family.</text>
</comment>
<keyword evidence="10" id="KW-0511">Multifunctional enzyme</keyword>
<dbReference type="EMBL" id="WLVL01000003">
    <property type="protein sequence ID" value="MTB70517.1"/>
    <property type="molecule type" value="Genomic_DNA"/>
</dbReference>
<dbReference type="SUPFAM" id="SSF53955">
    <property type="entry name" value="Lysozyme-like"/>
    <property type="match status" value="1"/>
</dbReference>
<dbReference type="Pfam" id="PF00912">
    <property type="entry name" value="Transgly"/>
    <property type="match status" value="1"/>
</dbReference>
<dbReference type="PANTHER" id="PTHR32282">
    <property type="entry name" value="BINDING PROTEIN TRANSPEPTIDASE, PUTATIVE-RELATED"/>
    <property type="match status" value="1"/>
</dbReference>
<dbReference type="InterPro" id="IPR023346">
    <property type="entry name" value="Lysozyme-like_dom_sf"/>
</dbReference>
<dbReference type="InterPro" id="IPR050396">
    <property type="entry name" value="Glycosyltr_51/Transpeptidase"/>
</dbReference>
<keyword evidence="3" id="KW-0121">Carboxypeptidase</keyword>
<evidence type="ECO:0000256" key="14">
    <source>
        <dbReference type="SAM" id="SignalP"/>
    </source>
</evidence>
<keyword evidence="9" id="KW-0573">Peptidoglycan synthesis</keyword>
<dbReference type="RefSeq" id="WP_154591894.1">
    <property type="nucleotide sequence ID" value="NZ_CP171001.1"/>
</dbReference>
<keyword evidence="5" id="KW-0328">Glycosyltransferase</keyword>
<organism evidence="16 17">
    <name type="scientific">Arsenicicoccus cauae</name>
    <dbReference type="NCBI Taxonomy" id="2663847"/>
    <lineage>
        <taxon>Bacteria</taxon>
        <taxon>Bacillati</taxon>
        <taxon>Actinomycetota</taxon>
        <taxon>Actinomycetes</taxon>
        <taxon>Micrococcales</taxon>
        <taxon>Intrasporangiaceae</taxon>
        <taxon>Arsenicicoccus</taxon>
    </lineage>
</organism>
<dbReference type="Gene3D" id="3.30.10.20">
    <property type="match status" value="1"/>
</dbReference>
<keyword evidence="14" id="KW-0732">Signal</keyword>
<evidence type="ECO:0000313" key="17">
    <source>
        <dbReference type="Proteomes" id="UP000431092"/>
    </source>
</evidence>
<evidence type="ECO:0000256" key="11">
    <source>
        <dbReference type="ARBA" id="ARBA00023316"/>
    </source>
</evidence>
<evidence type="ECO:0000256" key="7">
    <source>
        <dbReference type="ARBA" id="ARBA00022801"/>
    </source>
</evidence>
<dbReference type="PROSITE" id="PS51318">
    <property type="entry name" value="TAT"/>
    <property type="match status" value="1"/>
</dbReference>
<accession>A0A6I3IA21</accession>
<comment type="catalytic activity">
    <reaction evidence="12">
        <text>Preferential cleavage: (Ac)2-L-Lys-D-Ala-|-D-Ala. Also transpeptidation of peptidyl-alanyl moieties that are N-acyl substituents of D-alanine.</text>
        <dbReference type="EC" id="3.4.16.4"/>
    </reaction>
</comment>
<evidence type="ECO:0000313" key="16">
    <source>
        <dbReference type="EMBL" id="MTB70517.1"/>
    </source>
</evidence>
<evidence type="ECO:0000256" key="4">
    <source>
        <dbReference type="ARBA" id="ARBA00022670"/>
    </source>
</evidence>
<feature type="chain" id="PRO_5039686691" evidence="14">
    <location>
        <begin position="41"/>
        <end position="758"/>
    </location>
</feature>
<keyword evidence="17" id="KW-1185">Reference proteome</keyword>
<dbReference type="InterPro" id="IPR001460">
    <property type="entry name" value="PCN-bd_Tpept"/>
</dbReference>
<dbReference type="InterPro" id="IPR001264">
    <property type="entry name" value="Glyco_trans_51"/>
</dbReference>
<keyword evidence="6" id="KW-0808">Transferase</keyword>
<proteinExistence type="inferred from homology"/>
<dbReference type="GO" id="GO:0008955">
    <property type="term" value="F:peptidoglycan glycosyltransferase activity"/>
    <property type="evidence" value="ECO:0007669"/>
    <property type="project" value="UniProtKB-EC"/>
</dbReference>
<evidence type="ECO:0000256" key="9">
    <source>
        <dbReference type="ARBA" id="ARBA00022984"/>
    </source>
</evidence>
<keyword evidence="11" id="KW-0961">Cell wall biogenesis/degradation</keyword>
<evidence type="ECO:0000256" key="1">
    <source>
        <dbReference type="ARBA" id="ARBA00007090"/>
    </source>
</evidence>
<evidence type="ECO:0000256" key="5">
    <source>
        <dbReference type="ARBA" id="ARBA00022676"/>
    </source>
</evidence>
<dbReference type="GO" id="GO:0008360">
    <property type="term" value="P:regulation of cell shape"/>
    <property type="evidence" value="ECO:0007669"/>
    <property type="project" value="UniProtKB-KW"/>
</dbReference>
<protein>
    <submittedName>
        <fullName evidence="16">PASTA domain-containing protein</fullName>
    </submittedName>
</protein>
<comment type="caution">
    <text evidence="16">The sequence shown here is derived from an EMBL/GenBank/DDBJ whole genome shotgun (WGS) entry which is preliminary data.</text>
</comment>
<evidence type="ECO:0000256" key="8">
    <source>
        <dbReference type="ARBA" id="ARBA00022960"/>
    </source>
</evidence>
<evidence type="ECO:0000256" key="2">
    <source>
        <dbReference type="ARBA" id="ARBA00007739"/>
    </source>
</evidence>
<keyword evidence="7" id="KW-0378">Hydrolase</keyword>
<feature type="domain" description="PASTA" evidence="15">
    <location>
        <begin position="678"/>
        <end position="746"/>
    </location>
</feature>
<keyword evidence="8" id="KW-0133">Cell shape</keyword>
<dbReference type="Proteomes" id="UP000431092">
    <property type="component" value="Unassembled WGS sequence"/>
</dbReference>
<dbReference type="InterPro" id="IPR005543">
    <property type="entry name" value="PASTA_dom"/>
</dbReference>
<dbReference type="InterPro" id="IPR012338">
    <property type="entry name" value="Beta-lactam/transpept-like"/>
</dbReference>
<dbReference type="GO" id="GO:0006508">
    <property type="term" value="P:proteolysis"/>
    <property type="evidence" value="ECO:0007669"/>
    <property type="project" value="UniProtKB-KW"/>
</dbReference>
<evidence type="ECO:0000256" key="10">
    <source>
        <dbReference type="ARBA" id="ARBA00023268"/>
    </source>
</evidence>
<evidence type="ECO:0000259" key="15">
    <source>
        <dbReference type="PROSITE" id="PS51178"/>
    </source>
</evidence>
<dbReference type="AlphaFoldDB" id="A0A6I3IA21"/>
<dbReference type="GO" id="GO:0009002">
    <property type="term" value="F:serine-type D-Ala-D-Ala carboxypeptidase activity"/>
    <property type="evidence" value="ECO:0007669"/>
    <property type="project" value="UniProtKB-EC"/>
</dbReference>
<comment type="similarity">
    <text evidence="2">In the N-terminal section; belongs to the glycosyltransferase 51 family.</text>
</comment>
<dbReference type="CDD" id="cd06577">
    <property type="entry name" value="PASTA_pknB"/>
    <property type="match status" value="1"/>
</dbReference>
<name>A0A6I3IA21_9MICO</name>
<dbReference type="SUPFAM" id="SSF56601">
    <property type="entry name" value="beta-lactamase/transpeptidase-like"/>
    <property type="match status" value="1"/>
</dbReference>
<comment type="catalytic activity">
    <reaction evidence="13">
        <text>[GlcNAc-(1-&gt;4)-Mur2Ac(oyl-L-Ala-gamma-D-Glu-L-Lys-D-Ala-D-Ala)](n)-di-trans,octa-cis-undecaprenyl diphosphate + beta-D-GlcNAc-(1-&gt;4)-Mur2Ac(oyl-L-Ala-gamma-D-Glu-L-Lys-D-Ala-D-Ala)-di-trans,octa-cis-undecaprenyl diphosphate = [GlcNAc-(1-&gt;4)-Mur2Ac(oyl-L-Ala-gamma-D-Glu-L-Lys-D-Ala-D-Ala)](n+1)-di-trans,octa-cis-undecaprenyl diphosphate + di-trans,octa-cis-undecaprenyl diphosphate + H(+)</text>
        <dbReference type="Rhea" id="RHEA:23708"/>
        <dbReference type="Rhea" id="RHEA-COMP:9602"/>
        <dbReference type="Rhea" id="RHEA-COMP:9603"/>
        <dbReference type="ChEBI" id="CHEBI:15378"/>
        <dbReference type="ChEBI" id="CHEBI:58405"/>
        <dbReference type="ChEBI" id="CHEBI:60033"/>
        <dbReference type="ChEBI" id="CHEBI:78435"/>
        <dbReference type="EC" id="2.4.99.28"/>
    </reaction>
</comment>
<dbReference type="Gene3D" id="3.40.710.10">
    <property type="entry name" value="DD-peptidase/beta-lactamase superfamily"/>
    <property type="match status" value="1"/>
</dbReference>
<feature type="signal peptide" evidence="14">
    <location>
        <begin position="1"/>
        <end position="40"/>
    </location>
</feature>
<dbReference type="Gene3D" id="1.10.3810.10">
    <property type="entry name" value="Biosynthetic peptidoglycan transglycosylase-like"/>
    <property type="match status" value="1"/>
</dbReference>
<dbReference type="Pfam" id="PF03793">
    <property type="entry name" value="PASTA"/>
    <property type="match status" value="1"/>
</dbReference>
<dbReference type="GO" id="GO:0030288">
    <property type="term" value="C:outer membrane-bounded periplasmic space"/>
    <property type="evidence" value="ECO:0007669"/>
    <property type="project" value="TreeGrafter"/>
</dbReference>
<dbReference type="InterPro" id="IPR006311">
    <property type="entry name" value="TAT_signal"/>
</dbReference>
<dbReference type="PANTHER" id="PTHR32282:SF33">
    <property type="entry name" value="PEPTIDOGLYCAN GLYCOSYLTRANSFERASE"/>
    <property type="match status" value="1"/>
</dbReference>